<dbReference type="PANTHER" id="PTHR14239">
    <property type="entry name" value="DUDULIN-RELATED"/>
    <property type="match status" value="1"/>
</dbReference>
<accession>A0A1J0W1Z0</accession>
<feature type="domain" description="Pyrroline-5-carboxylate reductase catalytic N-terminal" evidence="2">
    <location>
        <begin position="2"/>
        <end position="92"/>
    </location>
</feature>
<sequence length="250" mass="26938">MRIGILGAGSIGSTVTRRLSQAGHDVKVANSRGPETIDSSLCEFGARRVEANEVAADVDVLITSIPFNKMPGIVALIEVLSAKAIIIDTSNYYPHRDGNVPVVDAGQVESGWVSEVLGRPVVKAWNAITAQSFATKATPSGTENRIAIPVAGDDAVGRDVAMRLVEETGFDAFDAGSIEDSWRQQPASPVYCTDLTREEMPAALAAADKTSVPRIRDLSMALLIEKTHSYTKTGDRFGDWLVEFNRVIYM</sequence>
<reference evidence="3" key="1">
    <citation type="submission" date="2016-11" db="EMBL/GenBank/DDBJ databases">
        <authorList>
            <person name="Jaros S."/>
            <person name="Januszkiewicz K."/>
            <person name="Wedrychowicz H."/>
        </authorList>
    </citation>
    <scope>NUCLEOTIDE SEQUENCE [LARGE SCALE GENOMIC DNA]</scope>
    <source>
        <strain evidence="3">Y48</strain>
    </source>
</reference>
<evidence type="ECO:0000313" key="3">
    <source>
        <dbReference type="EMBL" id="APE38290.1"/>
    </source>
</evidence>
<organism evidence="3 4">
    <name type="scientific">Nocardia mangyaensis</name>
    <dbReference type="NCBI Taxonomy" id="2213200"/>
    <lineage>
        <taxon>Bacteria</taxon>
        <taxon>Bacillati</taxon>
        <taxon>Actinomycetota</taxon>
        <taxon>Actinomycetes</taxon>
        <taxon>Mycobacteriales</taxon>
        <taxon>Nocardiaceae</taxon>
        <taxon>Nocardia</taxon>
    </lineage>
</organism>
<gene>
    <name evidence="3" type="ORF">BOX37_13015</name>
</gene>
<proteinExistence type="predicted"/>
<dbReference type="InterPro" id="IPR028939">
    <property type="entry name" value="P5C_Rdtase_cat_N"/>
</dbReference>
<dbReference type="Pfam" id="PF03807">
    <property type="entry name" value="F420_oxidored"/>
    <property type="match status" value="1"/>
</dbReference>
<dbReference type="InterPro" id="IPR036291">
    <property type="entry name" value="NAD(P)-bd_dom_sf"/>
</dbReference>
<dbReference type="Proteomes" id="UP000183810">
    <property type="component" value="Chromosome"/>
</dbReference>
<dbReference type="SUPFAM" id="SSF51735">
    <property type="entry name" value="NAD(P)-binding Rossmann-fold domains"/>
    <property type="match status" value="1"/>
</dbReference>
<keyword evidence="4" id="KW-1185">Reference proteome</keyword>
<dbReference type="Gene3D" id="3.40.50.720">
    <property type="entry name" value="NAD(P)-binding Rossmann-like Domain"/>
    <property type="match status" value="1"/>
</dbReference>
<protein>
    <submittedName>
        <fullName evidence="3">NADP oxidoreductase</fullName>
    </submittedName>
</protein>
<evidence type="ECO:0000313" key="4">
    <source>
        <dbReference type="Proteomes" id="UP000183810"/>
    </source>
</evidence>
<dbReference type="AlphaFoldDB" id="A0A1J0W1Z0"/>
<dbReference type="OrthoDB" id="1523398at2"/>
<evidence type="ECO:0000256" key="1">
    <source>
        <dbReference type="ARBA" id="ARBA00023002"/>
    </source>
</evidence>
<name>A0A1J0W1Z0_9NOCA</name>
<evidence type="ECO:0000259" key="2">
    <source>
        <dbReference type="Pfam" id="PF03807"/>
    </source>
</evidence>
<dbReference type="EMBL" id="CP018082">
    <property type="protein sequence ID" value="APE38290.1"/>
    <property type="molecule type" value="Genomic_DNA"/>
</dbReference>
<dbReference type="InterPro" id="IPR051267">
    <property type="entry name" value="STEAP_metalloreductase"/>
</dbReference>
<dbReference type="GO" id="GO:0016491">
    <property type="term" value="F:oxidoreductase activity"/>
    <property type="evidence" value="ECO:0007669"/>
    <property type="project" value="UniProtKB-KW"/>
</dbReference>
<dbReference type="KEGG" id="nsl:BOX37_13015"/>
<keyword evidence="1" id="KW-0560">Oxidoreductase</keyword>